<protein>
    <recommendedName>
        <fullName evidence="5">Cytosol aminopeptidase domain-containing protein</fullName>
    </recommendedName>
</protein>
<proteinExistence type="inferred from homology"/>
<dbReference type="AlphaFoldDB" id="A0A8X7T1P3"/>
<keyword evidence="3" id="KW-0645">Protease</keyword>
<dbReference type="GO" id="GO:0070006">
    <property type="term" value="F:metalloaminopeptidase activity"/>
    <property type="evidence" value="ECO:0007669"/>
    <property type="project" value="InterPro"/>
</dbReference>
<keyword evidence="4" id="KW-0378">Hydrolase</keyword>
<name>A0A8X7T1P3_9BASI</name>
<dbReference type="Proteomes" id="UP000078113">
    <property type="component" value="Unassembled WGS sequence"/>
</dbReference>
<dbReference type="GO" id="GO:0006508">
    <property type="term" value="P:proteolysis"/>
    <property type="evidence" value="ECO:0007669"/>
    <property type="project" value="UniProtKB-KW"/>
</dbReference>
<dbReference type="SUPFAM" id="SSF53187">
    <property type="entry name" value="Zn-dependent exopeptidases"/>
    <property type="match status" value="1"/>
</dbReference>
<evidence type="ECO:0000259" key="5">
    <source>
        <dbReference type="Pfam" id="PF00883"/>
    </source>
</evidence>
<comment type="caution">
    <text evidence="6">The sequence shown here is derived from an EMBL/GenBank/DDBJ whole genome shotgun (WGS) entry which is preliminary data.</text>
</comment>
<evidence type="ECO:0000313" key="7">
    <source>
        <dbReference type="Proteomes" id="UP000078113"/>
    </source>
</evidence>
<accession>A0A8X7T1P3</accession>
<dbReference type="GO" id="GO:0005737">
    <property type="term" value="C:cytoplasm"/>
    <property type="evidence" value="ECO:0007669"/>
    <property type="project" value="InterPro"/>
</dbReference>
<dbReference type="GO" id="GO:0030145">
    <property type="term" value="F:manganese ion binding"/>
    <property type="evidence" value="ECO:0007669"/>
    <property type="project" value="InterPro"/>
</dbReference>
<evidence type="ECO:0000313" key="6">
    <source>
        <dbReference type="EMBL" id="KAE8262682.1"/>
    </source>
</evidence>
<dbReference type="PRINTS" id="PR00481">
    <property type="entry name" value="LAMNOPPTDASE"/>
</dbReference>
<comment type="similarity">
    <text evidence="1">Belongs to the peptidase M17 family.</text>
</comment>
<reference evidence="6" key="2">
    <citation type="journal article" date="2019" name="IMA Fungus">
        <title>Genome sequencing and comparison of five Tilletia species to identify candidate genes for the detection of regulated species infecting wheat.</title>
        <authorList>
            <person name="Nguyen H.D.T."/>
            <person name="Sultana T."/>
            <person name="Kesanakurti P."/>
            <person name="Hambleton S."/>
        </authorList>
    </citation>
    <scope>NUCLEOTIDE SEQUENCE</scope>
    <source>
        <strain evidence="6">DAOMC 236422</strain>
    </source>
</reference>
<reference evidence="6" key="1">
    <citation type="submission" date="2016-04" db="EMBL/GenBank/DDBJ databases">
        <authorList>
            <person name="Nguyen H.D."/>
            <person name="Samba Siva P."/>
            <person name="Cullis J."/>
            <person name="Levesque C.A."/>
            <person name="Hambleton S."/>
        </authorList>
    </citation>
    <scope>NUCLEOTIDE SEQUENCE</scope>
    <source>
        <strain evidence="6">DAOMC 236422</strain>
    </source>
</reference>
<dbReference type="Pfam" id="PF00883">
    <property type="entry name" value="Peptidase_M17"/>
    <property type="match status" value="1"/>
</dbReference>
<keyword evidence="7" id="KW-1185">Reference proteome</keyword>
<dbReference type="InterPro" id="IPR000819">
    <property type="entry name" value="Peptidase_M17_C"/>
</dbReference>
<dbReference type="InterPro" id="IPR011356">
    <property type="entry name" value="Leucine_aapep/pepB"/>
</dbReference>
<evidence type="ECO:0000256" key="1">
    <source>
        <dbReference type="ARBA" id="ARBA00009528"/>
    </source>
</evidence>
<evidence type="ECO:0000256" key="3">
    <source>
        <dbReference type="ARBA" id="ARBA00022670"/>
    </source>
</evidence>
<evidence type="ECO:0000256" key="4">
    <source>
        <dbReference type="ARBA" id="ARBA00022801"/>
    </source>
</evidence>
<dbReference type="Gene3D" id="3.40.630.10">
    <property type="entry name" value="Zn peptidases"/>
    <property type="match status" value="1"/>
</dbReference>
<dbReference type="EMBL" id="LWDG02000753">
    <property type="protein sequence ID" value="KAE8262682.1"/>
    <property type="molecule type" value="Genomic_DNA"/>
</dbReference>
<dbReference type="PANTHER" id="PTHR11963">
    <property type="entry name" value="LEUCINE AMINOPEPTIDASE-RELATED"/>
    <property type="match status" value="1"/>
</dbReference>
<sequence>MKLMRADMGEVTAFVAATWAIAKLGLHINLSVVTLLTENMPSGKATKPGDIIGPMKGLTVEVDNTDAESRLVLADALTYVSRDFKPHTIIDVATLAGAVLHAFGHVCSAASVEDESLWQ</sequence>
<organism evidence="6 7">
    <name type="scientific">Tilletia walkeri</name>
    <dbReference type="NCBI Taxonomy" id="117179"/>
    <lineage>
        <taxon>Eukaryota</taxon>
        <taxon>Fungi</taxon>
        <taxon>Dikarya</taxon>
        <taxon>Basidiomycota</taxon>
        <taxon>Ustilaginomycotina</taxon>
        <taxon>Exobasidiomycetes</taxon>
        <taxon>Tilletiales</taxon>
        <taxon>Tilletiaceae</taxon>
        <taxon>Tilletia</taxon>
    </lineage>
</organism>
<evidence type="ECO:0000256" key="2">
    <source>
        <dbReference type="ARBA" id="ARBA00022438"/>
    </source>
</evidence>
<gene>
    <name evidence="6" type="ORF">A4X09_0g7406</name>
</gene>
<keyword evidence="2" id="KW-0031">Aminopeptidase</keyword>
<feature type="domain" description="Cytosol aminopeptidase" evidence="5">
    <location>
        <begin position="1"/>
        <end position="119"/>
    </location>
</feature>
<dbReference type="PANTHER" id="PTHR11963:SF23">
    <property type="entry name" value="CYTOSOL AMINOPEPTIDASE"/>
    <property type="match status" value="1"/>
</dbReference>